<gene>
    <name evidence="1" type="ORF">T440DRAFT_559793</name>
</gene>
<dbReference type="OrthoDB" id="21502at2759"/>
<dbReference type="InterPro" id="IPR023213">
    <property type="entry name" value="CAT-like_dom_sf"/>
</dbReference>
<name>A0A6A7APU9_9PLEO</name>
<organism evidence="1 2">
    <name type="scientific">Plenodomus tracheiphilus IPT5</name>
    <dbReference type="NCBI Taxonomy" id="1408161"/>
    <lineage>
        <taxon>Eukaryota</taxon>
        <taxon>Fungi</taxon>
        <taxon>Dikarya</taxon>
        <taxon>Ascomycota</taxon>
        <taxon>Pezizomycotina</taxon>
        <taxon>Dothideomycetes</taxon>
        <taxon>Pleosporomycetidae</taxon>
        <taxon>Pleosporales</taxon>
        <taxon>Pleosporineae</taxon>
        <taxon>Leptosphaeriaceae</taxon>
        <taxon>Plenodomus</taxon>
    </lineage>
</organism>
<evidence type="ECO:0008006" key="3">
    <source>
        <dbReference type="Google" id="ProtNLM"/>
    </source>
</evidence>
<sequence>MAALWKWISGRPTAPERVPTDTVIPLHRFDDTMADRSLAFEYYMQFEEVLDAEKIAAALWKLLERPGWRKLGARLRQNDKGKLEYHIPAQYTKKRPPINFSKIEHNFSLADHPLSKVLPRPNGTLQSFNTAPLLRECLDLKDNQRYLADWLYTDKAQLGLHIVTFIDATFITLTWSHTLCDALGLRALFDAWITTLEGREDDIQDFLGYDSNPLNALDDAAPVIEEFVLKDKLLTGLGKLHFLFNFIWESIFYPSESSHMVCMPGTYLEHLRREAYADLVTAPTELITYTNNNPSHPDAQPKPFLSDGDILLSWTCRLLTASNPTLRSPPRPLLLLNVMDLRSLISTATDGYASIIPKSKAYVHNCVAASFSFFPRATDILTQPLGHVAARIRKDLAMQRRRTQVEAMQRLARQNPHSLCGSGDMVLSAFSNWEKAKFFGVDFGAAVVDTDTNLDASTSSDILTNTNTSADTKRKTANPIYIQPLCTSARGFTIRGSAYCVGVDGKGNAWINCTMRSEFTPLLEAEVQKLALVAAGDLG</sequence>
<evidence type="ECO:0000313" key="2">
    <source>
        <dbReference type="Proteomes" id="UP000799423"/>
    </source>
</evidence>
<proteinExistence type="predicted"/>
<reference evidence="1" key="1">
    <citation type="submission" date="2020-01" db="EMBL/GenBank/DDBJ databases">
        <authorList>
            <consortium name="DOE Joint Genome Institute"/>
            <person name="Haridas S."/>
            <person name="Albert R."/>
            <person name="Binder M."/>
            <person name="Bloem J."/>
            <person name="Labutti K."/>
            <person name="Salamov A."/>
            <person name="Andreopoulos B."/>
            <person name="Baker S.E."/>
            <person name="Barry K."/>
            <person name="Bills G."/>
            <person name="Bluhm B.H."/>
            <person name="Cannon C."/>
            <person name="Castanera R."/>
            <person name="Culley D.E."/>
            <person name="Daum C."/>
            <person name="Ezra D."/>
            <person name="Gonzalez J.B."/>
            <person name="Henrissat B."/>
            <person name="Kuo A."/>
            <person name="Liang C."/>
            <person name="Lipzen A."/>
            <person name="Lutzoni F."/>
            <person name="Magnuson J."/>
            <person name="Mondo S."/>
            <person name="Nolan M."/>
            <person name="Ohm R."/>
            <person name="Pangilinan J."/>
            <person name="Park H.-J."/>
            <person name="Ramirez L."/>
            <person name="Alfaro M."/>
            <person name="Sun H."/>
            <person name="Tritt A."/>
            <person name="Yoshinaga Y."/>
            <person name="Zwiers L.-H."/>
            <person name="Turgeon B.G."/>
            <person name="Goodwin S.B."/>
            <person name="Spatafora J.W."/>
            <person name="Crous P.W."/>
            <person name="Grigoriev I.V."/>
        </authorList>
    </citation>
    <scope>NUCLEOTIDE SEQUENCE</scope>
    <source>
        <strain evidence="1">IPT5</strain>
    </source>
</reference>
<protein>
    <recommendedName>
        <fullName evidence="3">LysR family regulatory protein</fullName>
    </recommendedName>
</protein>
<dbReference type="EMBL" id="MU006418">
    <property type="protein sequence ID" value="KAF2844105.1"/>
    <property type="molecule type" value="Genomic_DNA"/>
</dbReference>
<dbReference type="Proteomes" id="UP000799423">
    <property type="component" value="Unassembled WGS sequence"/>
</dbReference>
<dbReference type="AlphaFoldDB" id="A0A6A7APU9"/>
<evidence type="ECO:0000313" key="1">
    <source>
        <dbReference type="EMBL" id="KAF2844105.1"/>
    </source>
</evidence>
<accession>A0A6A7APU9</accession>
<keyword evidence="2" id="KW-1185">Reference proteome</keyword>
<dbReference type="Gene3D" id="3.30.559.10">
    <property type="entry name" value="Chloramphenicol acetyltransferase-like domain"/>
    <property type="match status" value="2"/>
</dbReference>